<dbReference type="RefSeq" id="WP_232398311.1">
    <property type="nucleotide sequence ID" value="NZ_CP102173.1"/>
</dbReference>
<evidence type="ECO:0000313" key="3">
    <source>
        <dbReference type="Proteomes" id="UP001316184"/>
    </source>
</evidence>
<dbReference type="InterPro" id="IPR001509">
    <property type="entry name" value="Epimerase_deHydtase"/>
</dbReference>
<protein>
    <submittedName>
        <fullName evidence="2">NAD-dependent epimerase/dehydratase family protein</fullName>
    </submittedName>
</protein>
<dbReference type="SUPFAM" id="SSF51735">
    <property type="entry name" value="NAD(P)-binding Rossmann-fold domains"/>
    <property type="match status" value="1"/>
</dbReference>
<accession>A0ABY5MBG3</accession>
<feature type="domain" description="NAD-dependent epimerase/dehydratase" evidence="1">
    <location>
        <begin position="3"/>
        <end position="212"/>
    </location>
</feature>
<reference evidence="2 3" key="1">
    <citation type="submission" date="2022-08" db="EMBL/GenBank/DDBJ databases">
        <title>novel species in genus Aeromicrobium.</title>
        <authorList>
            <person name="Ye L."/>
        </authorList>
    </citation>
    <scope>NUCLEOTIDE SEQUENCE [LARGE SCALE GENOMIC DNA]</scope>
    <source>
        <strain evidence="3">zg-Y1379</strain>
    </source>
</reference>
<dbReference type="PANTHER" id="PTHR48079">
    <property type="entry name" value="PROTEIN YEEZ"/>
    <property type="match status" value="1"/>
</dbReference>
<keyword evidence="3" id="KW-1185">Reference proteome</keyword>
<sequence>MRVFVVGANGYVGRHVARAFSAAGLSVLGSVRKNAAQLSEELPGVVLRQMPEVDELAVRRIVAESDAVVIAAQLNLQEENELYRRFIAAMDGSGKTLIMISGTSVLTIRSGGAEDSRRFAEDDPFSPLPWLIGRVDTENDVRTSAARGVRAMVIRPPLIFGNGGSTQIPLLFESVRKTGFACYVGEGLNRYSYVHVEDLAELVVAAVARGTAGALYHASVGDIPSFRHLAELIAQRFGCQTRSLTLDEATQLWGKFSAHVGLGGNSRTLAPRAMRDLGWEPRRLDISSDVLAGPYA</sequence>
<organism evidence="2 3">
    <name type="scientific">Aeromicrobium wangtongii</name>
    <dbReference type="NCBI Taxonomy" id="2969247"/>
    <lineage>
        <taxon>Bacteria</taxon>
        <taxon>Bacillati</taxon>
        <taxon>Actinomycetota</taxon>
        <taxon>Actinomycetes</taxon>
        <taxon>Propionibacteriales</taxon>
        <taxon>Nocardioidaceae</taxon>
        <taxon>Aeromicrobium</taxon>
    </lineage>
</organism>
<dbReference type="EMBL" id="CP102173">
    <property type="protein sequence ID" value="UUP14484.1"/>
    <property type="molecule type" value="Genomic_DNA"/>
</dbReference>
<dbReference type="Pfam" id="PF01370">
    <property type="entry name" value="Epimerase"/>
    <property type="match status" value="1"/>
</dbReference>
<dbReference type="InterPro" id="IPR051783">
    <property type="entry name" value="NAD(P)-dependent_oxidoreduct"/>
</dbReference>
<proteinExistence type="predicted"/>
<dbReference type="PANTHER" id="PTHR48079:SF6">
    <property type="entry name" value="NAD(P)-BINDING DOMAIN-CONTAINING PROTEIN-RELATED"/>
    <property type="match status" value="1"/>
</dbReference>
<dbReference type="InterPro" id="IPR036291">
    <property type="entry name" value="NAD(P)-bd_dom_sf"/>
</dbReference>
<evidence type="ECO:0000259" key="1">
    <source>
        <dbReference type="Pfam" id="PF01370"/>
    </source>
</evidence>
<dbReference type="Proteomes" id="UP001316184">
    <property type="component" value="Chromosome"/>
</dbReference>
<evidence type="ECO:0000313" key="2">
    <source>
        <dbReference type="EMBL" id="UUP14484.1"/>
    </source>
</evidence>
<gene>
    <name evidence="2" type="ORF">NQV15_04005</name>
</gene>
<dbReference type="Gene3D" id="3.40.50.720">
    <property type="entry name" value="NAD(P)-binding Rossmann-like Domain"/>
    <property type="match status" value="1"/>
</dbReference>
<name>A0ABY5MBG3_9ACTN</name>